<sequence length="299" mass="34016">MAQEKANYSICRMARLLQVSRSGYYKWASQQRLKAAGDDPRDMQRAALDASVLRSWTQSHQTYGAPRITADLRGMGLVVDKKTVAKSMRRLGIEGISPRSWTPARRVPGVARHQIPDRVERVFDTGELNKVWISDITYLRTGEGWLYLCAVRDGCSRRVLGWAMDAHQSTDLVERALRMAHTLRGEVAEGVVFHADRGTQFTSDQLYRVCQELGIAQSVGRTGVCFDNAMAESFWATLKTEFYQRRRWRTRDQARRAVAGWIEGFYNRQRRHSSLGGLPPVSFENNYHLEKESASGRAA</sequence>
<dbReference type="SUPFAM" id="SSF53098">
    <property type="entry name" value="Ribonuclease H-like"/>
    <property type="match status" value="1"/>
</dbReference>
<reference evidence="6 10" key="1">
    <citation type="journal article" date="2015" name="Genome Announc.">
        <title>Virulence Factor Genes Detected in the Complete Genome Sequence of Corynebacterium uterequi DSM 45634, Isolated from the Uterus of a Maiden Mare.</title>
        <authorList>
            <person name="Ruckert C."/>
            <person name="Kriete M."/>
            <person name="Jaenicke S."/>
            <person name="Winkler A."/>
            <person name="Tauch A."/>
        </authorList>
    </citation>
    <scope>NUCLEOTIDE SEQUENCE [LARGE SCALE GENOMIC DNA]</scope>
    <source>
        <strain evidence="6 10">DSM 45634</strain>
    </source>
</reference>
<accession>A0A0G3HII6</accession>
<dbReference type="GO" id="GO:0003676">
    <property type="term" value="F:nucleic acid binding"/>
    <property type="evidence" value="ECO:0007669"/>
    <property type="project" value="InterPro"/>
</dbReference>
<reference evidence="10" key="2">
    <citation type="submission" date="2015-05" db="EMBL/GenBank/DDBJ databases">
        <title>Complete genome sequence of Corynebacterium uterequi DSM 45634, isolated from the uterus of a maiden mare.</title>
        <authorList>
            <person name="Ruckert C."/>
            <person name="Albersmeier A."/>
            <person name="Winkler A."/>
            <person name="Tauch A."/>
        </authorList>
    </citation>
    <scope>NUCLEOTIDE SEQUENCE [LARGE SCALE GENOMIC DNA]</scope>
    <source>
        <strain evidence="10">DSM 45634</strain>
    </source>
</reference>
<evidence type="ECO:0000313" key="6">
    <source>
        <dbReference type="EMBL" id="AKK11743.1"/>
    </source>
</evidence>
<dbReference type="KEGG" id="cut:CUTER_10595"/>
<dbReference type="KEGG" id="cut:CUTER_01970"/>
<dbReference type="Pfam" id="PF13333">
    <property type="entry name" value="rve_2"/>
    <property type="match status" value="1"/>
</dbReference>
<dbReference type="EMBL" id="CP011546">
    <property type="protein sequence ID" value="AKK10409.1"/>
    <property type="molecule type" value="Genomic_DNA"/>
</dbReference>
<dbReference type="KEGG" id="cut:CUTER_09930"/>
<evidence type="ECO:0000313" key="3">
    <source>
        <dbReference type="EMBL" id="AKK10213.1"/>
    </source>
</evidence>
<dbReference type="InterPro" id="IPR012337">
    <property type="entry name" value="RNaseH-like_sf"/>
</dbReference>
<dbReference type="STRING" id="1072256.CUTER_00960"/>
<dbReference type="InterPro" id="IPR036397">
    <property type="entry name" value="RNaseH_sf"/>
</dbReference>
<dbReference type="InterPro" id="IPR025948">
    <property type="entry name" value="HTH-like_dom"/>
</dbReference>
<dbReference type="Pfam" id="PF00665">
    <property type="entry name" value="rve"/>
    <property type="match status" value="1"/>
</dbReference>
<organism evidence="6 10">
    <name type="scientific">Corynebacterium uterequi</name>
    <dbReference type="NCBI Taxonomy" id="1072256"/>
    <lineage>
        <taxon>Bacteria</taxon>
        <taxon>Bacillati</taxon>
        <taxon>Actinomycetota</taxon>
        <taxon>Actinomycetes</taxon>
        <taxon>Mycobacteriales</taxon>
        <taxon>Corynebacteriaceae</taxon>
        <taxon>Corynebacterium</taxon>
    </lineage>
</organism>
<dbReference type="KEGG" id="cut:CUTER_08820"/>
<dbReference type="KEGG" id="cut:CUTER_08815"/>
<dbReference type="EMBL" id="CP011546">
    <property type="protein sequence ID" value="AKK11743.1"/>
    <property type="molecule type" value="Genomic_DNA"/>
</dbReference>
<dbReference type="PANTHER" id="PTHR46889:SF4">
    <property type="entry name" value="TRANSPOSASE INSO FOR INSERTION SEQUENCE ELEMENT IS911B-RELATED"/>
    <property type="match status" value="1"/>
</dbReference>
<dbReference type="EMBL" id="CP011546">
    <property type="protein sequence ID" value="AKK11520.1"/>
    <property type="molecule type" value="Genomic_DNA"/>
</dbReference>
<evidence type="ECO:0000313" key="5">
    <source>
        <dbReference type="EMBL" id="AKK11520.1"/>
    </source>
</evidence>
<keyword evidence="10" id="KW-1185">Reference proteome</keyword>
<name>A0A0G3HII6_9CORY</name>
<dbReference type="KEGG" id="cut:CUTER_07655"/>
<dbReference type="Gene3D" id="3.30.420.10">
    <property type="entry name" value="Ribonuclease H-like superfamily/Ribonuclease H"/>
    <property type="match status" value="1"/>
</dbReference>
<dbReference type="PROSITE" id="PS50994">
    <property type="entry name" value="INTEGRASE"/>
    <property type="match status" value="1"/>
</dbReference>
<dbReference type="EMBL" id="CP011546">
    <property type="protein sequence ID" value="AKK10213.1"/>
    <property type="molecule type" value="Genomic_DNA"/>
</dbReference>
<evidence type="ECO:0000313" key="7">
    <source>
        <dbReference type="EMBL" id="AKK11744.1"/>
    </source>
</evidence>
<dbReference type="Proteomes" id="UP000035548">
    <property type="component" value="Chromosome"/>
</dbReference>
<protein>
    <submittedName>
        <fullName evidence="6">Transposase</fullName>
    </submittedName>
</protein>
<gene>
    <name evidence="3" type="ORF">CUTER_00960</name>
    <name evidence="4" type="ORF">CUTER_01970</name>
    <name evidence="5" type="ORF">CUTER_07655</name>
    <name evidence="6" type="ORF">CUTER_08815</name>
    <name evidence="7" type="ORF">CUTER_08820</name>
    <name evidence="8" type="ORF">CUTER_09930</name>
    <name evidence="9" type="ORF">CUTER_10595</name>
</gene>
<evidence type="ECO:0000313" key="4">
    <source>
        <dbReference type="EMBL" id="AKK10409.1"/>
    </source>
</evidence>
<dbReference type="InterPro" id="IPR048020">
    <property type="entry name" value="Transpos_IS3"/>
</dbReference>
<dbReference type="PATRIC" id="fig|1072256.5.peg.1514"/>
<evidence type="ECO:0000259" key="2">
    <source>
        <dbReference type="PROSITE" id="PS50994"/>
    </source>
</evidence>
<evidence type="ECO:0000313" key="8">
    <source>
        <dbReference type="EMBL" id="AKK11954.1"/>
    </source>
</evidence>
<proteinExistence type="predicted"/>
<dbReference type="PANTHER" id="PTHR46889">
    <property type="entry name" value="TRANSPOSASE INSF FOR INSERTION SEQUENCE IS3B-RELATED"/>
    <property type="match status" value="1"/>
</dbReference>
<dbReference type="EMBL" id="CP011546">
    <property type="protein sequence ID" value="AKK11744.1"/>
    <property type="molecule type" value="Genomic_DNA"/>
</dbReference>
<dbReference type="Pfam" id="PF13276">
    <property type="entry name" value="HTH_21"/>
    <property type="match status" value="1"/>
</dbReference>
<dbReference type="NCBIfam" id="NF033516">
    <property type="entry name" value="transpos_IS3"/>
    <property type="match status" value="1"/>
</dbReference>
<dbReference type="InterPro" id="IPR050900">
    <property type="entry name" value="Transposase_IS3/IS150/IS904"/>
</dbReference>
<feature type="domain" description="Integrase catalytic" evidence="2">
    <location>
        <begin position="112"/>
        <end position="287"/>
    </location>
</feature>
<evidence type="ECO:0000313" key="10">
    <source>
        <dbReference type="Proteomes" id="UP000035548"/>
    </source>
</evidence>
<dbReference type="EMBL" id="CP011546">
    <property type="protein sequence ID" value="AKK11954.1"/>
    <property type="molecule type" value="Genomic_DNA"/>
</dbReference>
<dbReference type="GO" id="GO:0015074">
    <property type="term" value="P:DNA integration"/>
    <property type="evidence" value="ECO:0007669"/>
    <property type="project" value="InterPro"/>
</dbReference>
<dbReference type="KEGG" id="cut:CUTER_00960"/>
<comment type="function">
    <text evidence="1">Involved in the transposition of the insertion sequence.</text>
</comment>
<evidence type="ECO:0000313" key="9">
    <source>
        <dbReference type="EMBL" id="AKK12083.1"/>
    </source>
</evidence>
<dbReference type="AlphaFoldDB" id="A0A0G3HII6"/>
<dbReference type="EMBL" id="CP011546">
    <property type="protein sequence ID" value="AKK12083.1"/>
    <property type="molecule type" value="Genomic_DNA"/>
</dbReference>
<dbReference type="InterPro" id="IPR001584">
    <property type="entry name" value="Integrase_cat-core"/>
</dbReference>
<evidence type="ECO:0000256" key="1">
    <source>
        <dbReference type="ARBA" id="ARBA00002286"/>
    </source>
</evidence>